<dbReference type="AlphaFoldDB" id="A0A0B6ZJK8"/>
<evidence type="ECO:0000256" key="2">
    <source>
        <dbReference type="SAM" id="MobiDB-lite"/>
    </source>
</evidence>
<dbReference type="Pfam" id="PF00023">
    <property type="entry name" value="Ank"/>
    <property type="match status" value="1"/>
</dbReference>
<dbReference type="InterPro" id="IPR036770">
    <property type="entry name" value="Ankyrin_rpt-contain_sf"/>
</dbReference>
<dbReference type="Pfam" id="PF12796">
    <property type="entry name" value="Ank_2"/>
    <property type="match status" value="1"/>
</dbReference>
<feature type="region of interest" description="Disordered" evidence="2">
    <location>
        <begin position="49"/>
        <end position="86"/>
    </location>
</feature>
<proteinExistence type="predicted"/>
<dbReference type="EMBL" id="HACG01021843">
    <property type="protein sequence ID" value="CEK68708.1"/>
    <property type="molecule type" value="Transcribed_RNA"/>
</dbReference>
<gene>
    <name evidence="3" type="primary">ORF67351</name>
</gene>
<dbReference type="SUPFAM" id="SSF48403">
    <property type="entry name" value="Ankyrin repeat"/>
    <property type="match status" value="1"/>
</dbReference>
<name>A0A0B6ZJK8_9EUPU</name>
<dbReference type="PANTHER" id="PTHR24121">
    <property type="entry name" value="NO MECHANORECEPTOR POTENTIAL C, ISOFORM D-RELATED"/>
    <property type="match status" value="1"/>
</dbReference>
<feature type="repeat" description="ANK" evidence="1">
    <location>
        <begin position="18"/>
        <end position="50"/>
    </location>
</feature>
<dbReference type="PROSITE" id="PS50088">
    <property type="entry name" value="ANK_REPEAT"/>
    <property type="match status" value="1"/>
</dbReference>
<protein>
    <submittedName>
        <fullName evidence="3">Uncharacterized protein</fullName>
    </submittedName>
</protein>
<reference evidence="3" key="1">
    <citation type="submission" date="2014-12" db="EMBL/GenBank/DDBJ databases">
        <title>Insight into the proteome of Arion vulgaris.</title>
        <authorList>
            <person name="Aradska J."/>
            <person name="Bulat T."/>
            <person name="Smidak R."/>
            <person name="Sarate P."/>
            <person name="Gangsoo J."/>
            <person name="Sialana F."/>
            <person name="Bilban M."/>
            <person name="Lubec G."/>
        </authorList>
    </citation>
    <scope>NUCLEOTIDE SEQUENCE</scope>
    <source>
        <tissue evidence="3">Skin</tissue>
    </source>
</reference>
<feature type="compositionally biased region" description="Acidic residues" evidence="2">
    <location>
        <begin position="49"/>
        <end position="61"/>
    </location>
</feature>
<keyword evidence="1" id="KW-0040">ANK repeat</keyword>
<accession>A0A0B6ZJK8</accession>
<dbReference type="SMART" id="SM00248">
    <property type="entry name" value="ANK"/>
    <property type="match status" value="3"/>
</dbReference>
<dbReference type="PROSITE" id="PS50297">
    <property type="entry name" value="ANK_REP_REGION"/>
    <property type="match status" value="1"/>
</dbReference>
<dbReference type="InterPro" id="IPR002110">
    <property type="entry name" value="Ankyrin_rpt"/>
</dbReference>
<evidence type="ECO:0000313" key="3">
    <source>
        <dbReference type="EMBL" id="CEK68708.1"/>
    </source>
</evidence>
<feature type="compositionally biased region" description="Basic and acidic residues" evidence="2">
    <location>
        <begin position="75"/>
        <end position="85"/>
    </location>
</feature>
<dbReference type="Gene3D" id="1.25.40.20">
    <property type="entry name" value="Ankyrin repeat-containing domain"/>
    <property type="match status" value="2"/>
</dbReference>
<sequence>MLQQIWLPRFDHNLRSKEGSTPLMVAAATGKLQIIQFLLESAVFQEVTQEEADSADSDSDTDSGVLDPTSVSPKDNGKSEDEFLGSHEGGMSVAYSASTDIHHDNKTDYMSSSLRDISQEITDSSEYHQRRLTRIVHDANRPKGLSIFHDGLISHVCAMNLYDGTNVLHHTIRNSDAPHVLSAFLDVDPTPLNMQDDRGETALHISCRLRRKKCVELILARPDLDLNIRTFNGHLPEEVTSSKAILKLVGKARASSSQLPTAQTPLLQQKEEASIYGSEITNSLGGSTVNFDKVHSRYEILKNDTKAI</sequence>
<organism evidence="3">
    <name type="scientific">Arion vulgaris</name>
    <dbReference type="NCBI Taxonomy" id="1028688"/>
    <lineage>
        <taxon>Eukaryota</taxon>
        <taxon>Metazoa</taxon>
        <taxon>Spiralia</taxon>
        <taxon>Lophotrochozoa</taxon>
        <taxon>Mollusca</taxon>
        <taxon>Gastropoda</taxon>
        <taxon>Heterobranchia</taxon>
        <taxon>Euthyneura</taxon>
        <taxon>Panpulmonata</taxon>
        <taxon>Eupulmonata</taxon>
        <taxon>Stylommatophora</taxon>
        <taxon>Helicina</taxon>
        <taxon>Arionoidea</taxon>
        <taxon>Arionidae</taxon>
        <taxon>Arion</taxon>
    </lineage>
</organism>
<evidence type="ECO:0000256" key="1">
    <source>
        <dbReference type="PROSITE-ProRule" id="PRU00023"/>
    </source>
</evidence>
<dbReference type="PANTHER" id="PTHR24121:SF21">
    <property type="entry name" value="ANKYRIN REPEAT FAMILY PROTEIN"/>
    <property type="match status" value="1"/>
</dbReference>